<keyword evidence="5" id="KW-0964">Secreted</keyword>
<dbReference type="GO" id="GO:0005524">
    <property type="term" value="F:ATP binding"/>
    <property type="evidence" value="ECO:0007669"/>
    <property type="project" value="UniProtKB-KW"/>
</dbReference>
<dbReference type="EMBL" id="JAWXYG010000004">
    <property type="protein sequence ID" value="KAK4275659.1"/>
    <property type="molecule type" value="Genomic_DNA"/>
</dbReference>
<feature type="signal peptide" evidence="25">
    <location>
        <begin position="1"/>
        <end position="26"/>
    </location>
</feature>
<dbReference type="PRINTS" id="PR00019">
    <property type="entry name" value="LEURICHRPT"/>
</dbReference>
<dbReference type="InterPro" id="IPR003591">
    <property type="entry name" value="Leu-rich_rpt_typical-subtyp"/>
</dbReference>
<dbReference type="Pfam" id="PF08263">
    <property type="entry name" value="LRRNT_2"/>
    <property type="match status" value="1"/>
</dbReference>
<evidence type="ECO:0000313" key="27">
    <source>
        <dbReference type="EMBL" id="KAK4275659.1"/>
    </source>
</evidence>
<evidence type="ECO:0000256" key="21">
    <source>
        <dbReference type="ARBA" id="ARBA00038043"/>
    </source>
</evidence>
<dbReference type="PROSITE" id="PS50011">
    <property type="entry name" value="PROTEIN_KINASE_DOM"/>
    <property type="match status" value="1"/>
</dbReference>
<comment type="catalytic activity">
    <reaction evidence="22">
        <text>L-threonyl-[protein] + ATP = O-phospho-L-threonyl-[protein] + ADP + H(+)</text>
        <dbReference type="Rhea" id="RHEA:46608"/>
        <dbReference type="Rhea" id="RHEA-COMP:11060"/>
        <dbReference type="Rhea" id="RHEA-COMP:11605"/>
        <dbReference type="ChEBI" id="CHEBI:15378"/>
        <dbReference type="ChEBI" id="CHEBI:30013"/>
        <dbReference type="ChEBI" id="CHEBI:30616"/>
        <dbReference type="ChEBI" id="CHEBI:61977"/>
        <dbReference type="ChEBI" id="CHEBI:456216"/>
        <dbReference type="EC" id="2.7.11.1"/>
    </reaction>
</comment>
<evidence type="ECO:0000256" key="14">
    <source>
        <dbReference type="ARBA" id="ARBA00022777"/>
    </source>
</evidence>
<dbReference type="SMART" id="SM00369">
    <property type="entry name" value="LRR_TYP"/>
    <property type="match status" value="7"/>
</dbReference>
<reference evidence="27" key="1">
    <citation type="submission" date="2023-10" db="EMBL/GenBank/DDBJ databases">
        <title>Chromosome-level genome of the transformable northern wattle, Acacia crassicarpa.</title>
        <authorList>
            <person name="Massaro I."/>
            <person name="Sinha N.R."/>
            <person name="Poethig S."/>
            <person name="Leichty A.R."/>
        </authorList>
    </citation>
    <scope>NUCLEOTIDE SEQUENCE</scope>
    <source>
        <strain evidence="27">Acra3RX</strain>
        <tissue evidence="27">Leaf</tissue>
    </source>
</reference>
<dbReference type="Proteomes" id="UP001293593">
    <property type="component" value="Unassembled WGS sequence"/>
</dbReference>
<dbReference type="SUPFAM" id="SSF52058">
    <property type="entry name" value="L domain-like"/>
    <property type="match status" value="1"/>
</dbReference>
<dbReference type="GO" id="GO:0004674">
    <property type="term" value="F:protein serine/threonine kinase activity"/>
    <property type="evidence" value="ECO:0007669"/>
    <property type="project" value="UniProtKB-KW"/>
</dbReference>
<dbReference type="GO" id="GO:0009791">
    <property type="term" value="P:post-embryonic development"/>
    <property type="evidence" value="ECO:0007669"/>
    <property type="project" value="UniProtKB-ARBA"/>
</dbReference>
<keyword evidence="18 24" id="KW-0472">Membrane</keyword>
<evidence type="ECO:0000256" key="19">
    <source>
        <dbReference type="ARBA" id="ARBA00023170"/>
    </source>
</evidence>
<dbReference type="InterPro" id="IPR000719">
    <property type="entry name" value="Prot_kinase_dom"/>
</dbReference>
<feature type="domain" description="Protein kinase" evidence="26">
    <location>
        <begin position="728"/>
        <end position="997"/>
    </location>
</feature>
<protein>
    <recommendedName>
        <fullName evidence="4">non-specific serine/threonine protein kinase</fullName>
        <ecNumber evidence="4">2.7.11.1</ecNumber>
    </recommendedName>
</protein>
<evidence type="ECO:0000256" key="11">
    <source>
        <dbReference type="ARBA" id="ARBA00022729"/>
    </source>
</evidence>
<evidence type="ECO:0000256" key="13">
    <source>
        <dbReference type="ARBA" id="ARBA00022741"/>
    </source>
</evidence>
<keyword evidence="12" id="KW-0677">Repeat</keyword>
<feature type="transmembrane region" description="Helical" evidence="24">
    <location>
        <begin position="666"/>
        <end position="688"/>
    </location>
</feature>
<dbReference type="Gene3D" id="3.80.10.10">
    <property type="entry name" value="Ribonuclease Inhibitor"/>
    <property type="match status" value="4"/>
</dbReference>
<dbReference type="Pfam" id="PF23598">
    <property type="entry name" value="LRR_14"/>
    <property type="match status" value="1"/>
</dbReference>
<keyword evidence="15" id="KW-0611">Plant defense</keyword>
<keyword evidence="8" id="KW-0433">Leucine-rich repeat</keyword>
<dbReference type="InterPro" id="IPR032675">
    <property type="entry name" value="LRR_dom_sf"/>
</dbReference>
<evidence type="ECO:0000256" key="16">
    <source>
        <dbReference type="ARBA" id="ARBA00022840"/>
    </source>
</evidence>
<keyword evidence="7" id="KW-0597">Phosphoprotein</keyword>
<keyword evidence="10 24" id="KW-0812">Transmembrane</keyword>
<comment type="catalytic activity">
    <reaction evidence="23">
        <text>L-seryl-[protein] + ATP = O-phospho-L-seryl-[protein] + ADP + H(+)</text>
        <dbReference type="Rhea" id="RHEA:17989"/>
        <dbReference type="Rhea" id="RHEA-COMP:9863"/>
        <dbReference type="Rhea" id="RHEA-COMP:11604"/>
        <dbReference type="ChEBI" id="CHEBI:15378"/>
        <dbReference type="ChEBI" id="CHEBI:29999"/>
        <dbReference type="ChEBI" id="CHEBI:30616"/>
        <dbReference type="ChEBI" id="CHEBI:83421"/>
        <dbReference type="ChEBI" id="CHEBI:456216"/>
        <dbReference type="EC" id="2.7.11.1"/>
    </reaction>
</comment>
<dbReference type="FunFam" id="1.10.510.10:FF:000445">
    <property type="entry name" value="MDIS1-interacting receptor like kinase 2"/>
    <property type="match status" value="1"/>
</dbReference>
<dbReference type="GO" id="GO:0006952">
    <property type="term" value="P:defense response"/>
    <property type="evidence" value="ECO:0007669"/>
    <property type="project" value="UniProtKB-KW"/>
</dbReference>
<dbReference type="SUPFAM" id="SSF56112">
    <property type="entry name" value="Protein kinase-like (PK-like)"/>
    <property type="match status" value="1"/>
</dbReference>
<dbReference type="Gene3D" id="3.30.200.20">
    <property type="entry name" value="Phosphorylase Kinase, domain 1"/>
    <property type="match status" value="1"/>
</dbReference>
<evidence type="ECO:0000256" key="2">
    <source>
        <dbReference type="ARBA" id="ARBA00004191"/>
    </source>
</evidence>
<dbReference type="AlphaFoldDB" id="A0AAE1KI35"/>
<keyword evidence="13" id="KW-0547">Nucleotide-binding</keyword>
<dbReference type="PROSITE" id="PS00109">
    <property type="entry name" value="PROTEIN_KINASE_TYR"/>
    <property type="match status" value="1"/>
</dbReference>
<evidence type="ECO:0000256" key="4">
    <source>
        <dbReference type="ARBA" id="ARBA00012513"/>
    </source>
</evidence>
<dbReference type="PROSITE" id="PS51450">
    <property type="entry name" value="LRR"/>
    <property type="match status" value="1"/>
</dbReference>
<dbReference type="SUPFAM" id="SSF52047">
    <property type="entry name" value="RNI-like"/>
    <property type="match status" value="1"/>
</dbReference>
<dbReference type="FunFam" id="3.80.10.10:FF:000453">
    <property type="entry name" value="Leucine-rich receptor-like protein kinase family protein"/>
    <property type="match status" value="1"/>
</dbReference>
<keyword evidence="17 24" id="KW-1133">Transmembrane helix</keyword>
<dbReference type="InterPro" id="IPR055414">
    <property type="entry name" value="LRR_R13L4/SHOC2-like"/>
</dbReference>
<organism evidence="27 28">
    <name type="scientific">Acacia crassicarpa</name>
    <name type="common">northern wattle</name>
    <dbReference type="NCBI Taxonomy" id="499986"/>
    <lineage>
        <taxon>Eukaryota</taxon>
        <taxon>Viridiplantae</taxon>
        <taxon>Streptophyta</taxon>
        <taxon>Embryophyta</taxon>
        <taxon>Tracheophyta</taxon>
        <taxon>Spermatophyta</taxon>
        <taxon>Magnoliopsida</taxon>
        <taxon>eudicotyledons</taxon>
        <taxon>Gunneridae</taxon>
        <taxon>Pentapetalae</taxon>
        <taxon>rosids</taxon>
        <taxon>fabids</taxon>
        <taxon>Fabales</taxon>
        <taxon>Fabaceae</taxon>
        <taxon>Caesalpinioideae</taxon>
        <taxon>mimosoid clade</taxon>
        <taxon>Acacieae</taxon>
        <taxon>Acacia</taxon>
    </lineage>
</organism>
<dbReference type="FunFam" id="3.30.200.20:FF:000309">
    <property type="entry name" value="Leucine-rich repeat receptor protein kinase MSP1"/>
    <property type="match status" value="1"/>
</dbReference>
<dbReference type="PANTHER" id="PTHR48005">
    <property type="entry name" value="LEUCINE RICH REPEAT KINASE 2"/>
    <property type="match status" value="1"/>
</dbReference>
<keyword evidence="6" id="KW-0723">Serine/threonine-protein kinase</keyword>
<evidence type="ECO:0000259" key="26">
    <source>
        <dbReference type="PROSITE" id="PS50011"/>
    </source>
</evidence>
<evidence type="ECO:0000256" key="9">
    <source>
        <dbReference type="ARBA" id="ARBA00022679"/>
    </source>
</evidence>
<evidence type="ECO:0000256" key="10">
    <source>
        <dbReference type="ARBA" id="ARBA00022692"/>
    </source>
</evidence>
<dbReference type="InterPro" id="IPR011009">
    <property type="entry name" value="Kinase-like_dom_sf"/>
</dbReference>
<dbReference type="PANTHER" id="PTHR48005:SF70">
    <property type="entry name" value="MDIS1-INTERACTING RECEPTOR LIKE KINASE 2-LIKE"/>
    <property type="match status" value="1"/>
</dbReference>
<evidence type="ECO:0000256" key="5">
    <source>
        <dbReference type="ARBA" id="ARBA00022512"/>
    </source>
</evidence>
<dbReference type="InterPro" id="IPR013210">
    <property type="entry name" value="LRR_N_plant-typ"/>
</dbReference>
<dbReference type="InterPro" id="IPR008266">
    <property type="entry name" value="Tyr_kinase_AS"/>
</dbReference>
<dbReference type="Pfam" id="PF00560">
    <property type="entry name" value="LRR_1"/>
    <property type="match status" value="7"/>
</dbReference>
<dbReference type="FunFam" id="3.80.10.10:FF:000177">
    <property type="entry name" value="Leucine-rich repeat receptor-like serine/threonine-protein kinase At1g17230"/>
    <property type="match status" value="1"/>
</dbReference>
<accession>A0AAE1KI35</accession>
<evidence type="ECO:0000256" key="18">
    <source>
        <dbReference type="ARBA" id="ARBA00023136"/>
    </source>
</evidence>
<evidence type="ECO:0000256" key="1">
    <source>
        <dbReference type="ARBA" id="ARBA00004170"/>
    </source>
</evidence>
<keyword evidence="16" id="KW-0067">ATP-binding</keyword>
<dbReference type="GO" id="GO:0051707">
    <property type="term" value="P:response to other organism"/>
    <property type="evidence" value="ECO:0007669"/>
    <property type="project" value="UniProtKB-ARBA"/>
</dbReference>
<evidence type="ECO:0000313" key="28">
    <source>
        <dbReference type="Proteomes" id="UP001293593"/>
    </source>
</evidence>
<sequence length="1019" mass="113587">MFEGEYSTKLLALWCIILFIFSCVTSFASVAARDSEAKALLKWRDSLHDESKGTLSSWKNGTDPCRHFWKGVYCDKSTSVTNISLSDLGLQGTLSSFNFAAFPNLLYFNISSNQFHGYIPREIGKLSSILTFSLLENRIEGPIPLEIFNLTTLNSLDLGTCNLTGQIPREIGNLRNLNFLWLGENSLSGPIPEEIGMLTNLSILDLATTSLSGRIPSSIGNLTMLQNLYLYETNLWGPIPTEFWKLTSLIEIQLYHNILSGPISPSIGNLTNLQEVSFSDNRFSGPIPPSIGNMISLVELYVDYNNLSGSIPSTIGNLTKLDTLVLIGNNFSGQLPPEINNISWHNLQLGHNHFHDHLPQQICQSGILYRFGAERNQFTGPIPTSLKNCSSLNRLILYDNQLVDNITDAFGVYPLLEYINLSGNQLSGHLSSRWGKCQSLTQLIIHNNKLSSYIPAELGEAIKLRELNLASNHLSGQIPKELGKLIILTKLSLSNNKFSGNVPSTIRSLSHLDTLELAANNFNGSITSKLGELESLRVLNLSSNKFEESIPIEFGELQELEQLDLSDNLLIGTIPSRIGILPKLQVLNLSHNNLTGNIPSSFSGSMSALTNVDISYNQLEGPIPINPAFHNFDALRNNKGLCGNVTSLNFCSNSQTNPHGHKRKKFLIIFLPLAILLLVFVGGSFIFYRVVTKAKNKDEEALQEDVYFVWSLEREILYKDVIKAIEEFDDKYLIGKGSQGSVYRAELPTGDIFAVKKLHSMSSGEISNRKAFTSEIQALTEIKHRNIVKLYGFFSNSQFSILLYEFLKGGRLDDILKNEEQATEFNWNKRVNVVKGVANALSHMHHGCSTPIVHRDISSKNIIISSEYEEAHIIDFGTAKFLNPNSNNMTRFVGTFGYAAPEIALIMKANEKCDVYSFGVLTLEIIMGEHPIELILSLAEDSTTNDLLLKEVLDPRLHTLRKPIPREVALVAKIAFSCLNENPQCRPTMEQVSRELVKTSKSHLLDQFHTITIGQLMRD</sequence>
<dbReference type="Gene3D" id="1.10.510.10">
    <property type="entry name" value="Transferase(Phosphotransferase) domain 1"/>
    <property type="match status" value="1"/>
</dbReference>
<keyword evidence="9" id="KW-0808">Transferase</keyword>
<evidence type="ECO:0000256" key="12">
    <source>
        <dbReference type="ARBA" id="ARBA00022737"/>
    </source>
</evidence>
<dbReference type="InterPro" id="IPR051420">
    <property type="entry name" value="Ser_Thr_Kinases_DiverseReg"/>
</dbReference>
<evidence type="ECO:0000256" key="3">
    <source>
        <dbReference type="ARBA" id="ARBA00004479"/>
    </source>
</evidence>
<dbReference type="EC" id="2.7.11.1" evidence="4"/>
<evidence type="ECO:0000256" key="6">
    <source>
        <dbReference type="ARBA" id="ARBA00022527"/>
    </source>
</evidence>
<keyword evidence="5" id="KW-0134">Cell wall</keyword>
<evidence type="ECO:0000256" key="22">
    <source>
        <dbReference type="ARBA" id="ARBA00047899"/>
    </source>
</evidence>
<gene>
    <name evidence="27" type="ORF">QN277_018699</name>
</gene>
<comment type="caution">
    <text evidence="27">The sequence shown here is derived from an EMBL/GenBank/DDBJ whole genome shotgun (WGS) entry which is preliminary data.</text>
</comment>
<evidence type="ECO:0000256" key="23">
    <source>
        <dbReference type="ARBA" id="ARBA00048679"/>
    </source>
</evidence>
<proteinExistence type="inferred from homology"/>
<evidence type="ECO:0000256" key="7">
    <source>
        <dbReference type="ARBA" id="ARBA00022553"/>
    </source>
</evidence>
<dbReference type="Pfam" id="PF00069">
    <property type="entry name" value="Pkinase"/>
    <property type="match status" value="1"/>
</dbReference>
<evidence type="ECO:0000256" key="15">
    <source>
        <dbReference type="ARBA" id="ARBA00022821"/>
    </source>
</evidence>
<comment type="subcellular location">
    <subcellularLocation>
        <location evidence="1">Membrane</location>
        <topology evidence="1">Peripheral membrane protein</topology>
    </subcellularLocation>
    <subcellularLocation>
        <location evidence="3">Membrane</location>
        <topology evidence="3">Single-pass type I membrane protein</topology>
    </subcellularLocation>
    <subcellularLocation>
        <location evidence="2">Secreted</location>
        <location evidence="2">Cell wall</location>
    </subcellularLocation>
</comment>
<keyword evidence="11 25" id="KW-0732">Signal</keyword>
<evidence type="ECO:0000256" key="24">
    <source>
        <dbReference type="SAM" id="Phobius"/>
    </source>
</evidence>
<feature type="chain" id="PRO_5042070519" description="non-specific serine/threonine protein kinase" evidence="25">
    <location>
        <begin position="27"/>
        <end position="1019"/>
    </location>
</feature>
<keyword evidence="20" id="KW-0325">Glycoprotein</keyword>
<dbReference type="InterPro" id="IPR001611">
    <property type="entry name" value="Leu-rich_rpt"/>
</dbReference>
<keyword evidence="14" id="KW-0418">Kinase</keyword>
<comment type="similarity">
    <text evidence="21">Belongs to the polygalacturonase-inhibiting protein family.</text>
</comment>
<name>A0AAE1KI35_9FABA</name>
<keyword evidence="19" id="KW-0675">Receptor</keyword>
<evidence type="ECO:0000256" key="8">
    <source>
        <dbReference type="ARBA" id="ARBA00022614"/>
    </source>
</evidence>
<evidence type="ECO:0000256" key="25">
    <source>
        <dbReference type="SAM" id="SignalP"/>
    </source>
</evidence>
<keyword evidence="28" id="KW-1185">Reference proteome</keyword>
<dbReference type="GO" id="GO:0016020">
    <property type="term" value="C:membrane"/>
    <property type="evidence" value="ECO:0007669"/>
    <property type="project" value="UniProtKB-SubCell"/>
</dbReference>
<evidence type="ECO:0000256" key="20">
    <source>
        <dbReference type="ARBA" id="ARBA00023180"/>
    </source>
</evidence>
<dbReference type="FunFam" id="3.80.10.10:FF:000400">
    <property type="entry name" value="Nuclear pore complex protein NUP107"/>
    <property type="match status" value="1"/>
</dbReference>
<evidence type="ECO:0000256" key="17">
    <source>
        <dbReference type="ARBA" id="ARBA00022989"/>
    </source>
</evidence>